<dbReference type="RefSeq" id="WP_284245840.1">
    <property type="nucleotide sequence ID" value="NZ_BSST01000001.1"/>
</dbReference>
<accession>A0ABQ6GX55</accession>
<dbReference type="SUPFAM" id="SSF109604">
    <property type="entry name" value="HD-domain/PDEase-like"/>
    <property type="match status" value="1"/>
</dbReference>
<dbReference type="InterPro" id="IPR003607">
    <property type="entry name" value="HD/PDEase_dom"/>
</dbReference>
<dbReference type="SMART" id="SM00065">
    <property type="entry name" value="GAF"/>
    <property type="match status" value="1"/>
</dbReference>
<dbReference type="Pfam" id="PF13487">
    <property type="entry name" value="HD_5"/>
    <property type="match status" value="1"/>
</dbReference>
<evidence type="ECO:0000313" key="2">
    <source>
        <dbReference type="EMBL" id="GLX79894.1"/>
    </source>
</evidence>
<dbReference type="PANTHER" id="PTHR43155">
    <property type="entry name" value="CYCLIC DI-GMP PHOSPHODIESTERASE PA4108-RELATED"/>
    <property type="match status" value="1"/>
</dbReference>
<proteinExistence type="predicted"/>
<sequence length="506" mass="57115">MENIEHFIEIGIALSTEKDHQVLLEKILLSAMELSHADGGTIYSVNDKQQLVFDTLINKSLNIHWGGTTGKTIDIPAIPLYEYQQPNESALVSIAATSGKVINIKDAYHVKDYDVTAAKEMDKKNGYRTRSVLTLPMNNHENELTGVLQLINATDETGQVIEFSHSVERSVHALSSLAAVIITNKQLIDQMEALFGSFSQLIAYAIDKKSPYTGGHCRRVPEITMLLAKACHQIAQGPLAEFNLSEEDFHELSVAAWLHDCGKVATPEYVMDKATKLETVFDRIELVIARLEIAALNINHNPKYDTNEKAKRLKQLADDREFLIHANKGGEFFDDDKINRVYHIAKNYPVTINSVTQPVLSDDEVYNLITKRGTLNDKERRIINGHMDVTVDMLEAMPFPKHLKNVPEYACGHHEKMDGTGYPKGLKRHQMSIPARIMAIADVFEALTANDRPYKPPKTLTETIAIMDRMKENDHLDPDLYDVFKNEKVYLTFAHQFLDKSQIDMS</sequence>
<evidence type="ECO:0000259" key="1">
    <source>
        <dbReference type="PROSITE" id="PS51832"/>
    </source>
</evidence>
<reference evidence="2 3" key="1">
    <citation type="submission" date="2023-03" db="EMBL/GenBank/DDBJ databases">
        <title>Draft genome sequence of Thalassotalea insulae KCTC 62186T.</title>
        <authorList>
            <person name="Sawabe T."/>
        </authorList>
    </citation>
    <scope>NUCLEOTIDE SEQUENCE [LARGE SCALE GENOMIC DNA]</scope>
    <source>
        <strain evidence="2 3">KCTC 62186</strain>
    </source>
</reference>
<dbReference type="PANTHER" id="PTHR43155:SF2">
    <property type="entry name" value="CYCLIC DI-GMP PHOSPHODIESTERASE PA4108"/>
    <property type="match status" value="1"/>
</dbReference>
<dbReference type="InterPro" id="IPR029016">
    <property type="entry name" value="GAF-like_dom_sf"/>
</dbReference>
<comment type="caution">
    <text evidence="2">The sequence shown here is derived from an EMBL/GenBank/DDBJ whole genome shotgun (WGS) entry which is preliminary data.</text>
</comment>
<name>A0ABQ6GX55_9GAMM</name>
<dbReference type="Pfam" id="PF01590">
    <property type="entry name" value="GAF"/>
    <property type="match status" value="1"/>
</dbReference>
<dbReference type="CDD" id="cd00077">
    <property type="entry name" value="HDc"/>
    <property type="match status" value="1"/>
</dbReference>
<organism evidence="2 3">
    <name type="scientific">Thalassotalea insulae</name>
    <dbReference type="NCBI Taxonomy" id="2056778"/>
    <lineage>
        <taxon>Bacteria</taxon>
        <taxon>Pseudomonadati</taxon>
        <taxon>Pseudomonadota</taxon>
        <taxon>Gammaproteobacteria</taxon>
        <taxon>Alteromonadales</taxon>
        <taxon>Colwelliaceae</taxon>
        <taxon>Thalassotalea</taxon>
    </lineage>
</organism>
<dbReference type="InterPro" id="IPR003018">
    <property type="entry name" value="GAF"/>
</dbReference>
<dbReference type="Proteomes" id="UP001157186">
    <property type="component" value="Unassembled WGS sequence"/>
</dbReference>
<dbReference type="SMART" id="SM00471">
    <property type="entry name" value="HDc"/>
    <property type="match status" value="1"/>
</dbReference>
<gene>
    <name evidence="2" type="ORF">tinsulaeT_32340</name>
</gene>
<keyword evidence="3" id="KW-1185">Reference proteome</keyword>
<evidence type="ECO:0000313" key="3">
    <source>
        <dbReference type="Proteomes" id="UP001157186"/>
    </source>
</evidence>
<dbReference type="EMBL" id="BSST01000001">
    <property type="protein sequence ID" value="GLX79894.1"/>
    <property type="molecule type" value="Genomic_DNA"/>
</dbReference>
<protein>
    <submittedName>
        <fullName evidence="2">Phosphohydrolase</fullName>
    </submittedName>
</protein>
<dbReference type="Gene3D" id="1.10.3210.10">
    <property type="entry name" value="Hypothetical protein af1432"/>
    <property type="match status" value="2"/>
</dbReference>
<dbReference type="Gene3D" id="3.30.450.40">
    <property type="match status" value="1"/>
</dbReference>
<feature type="domain" description="HD-GYP" evidence="1">
    <location>
        <begin position="287"/>
        <end position="499"/>
    </location>
</feature>
<dbReference type="PROSITE" id="PS51832">
    <property type="entry name" value="HD_GYP"/>
    <property type="match status" value="1"/>
</dbReference>
<dbReference type="SUPFAM" id="SSF55781">
    <property type="entry name" value="GAF domain-like"/>
    <property type="match status" value="1"/>
</dbReference>
<dbReference type="InterPro" id="IPR037522">
    <property type="entry name" value="HD_GYP_dom"/>
</dbReference>